<sequence>MIDCSIAEQFMIDIRSQLALPEGIYNKTGILKGKDNFRYLHIARNNSPVWNLDDCMMKVRVYCNRPTLATRVEFGFHQDKANLSEIEKVYLRGVFHQYAKLHGLEEHRKYEDKEFYNVYKEFEGGPEEVMRQTTAFFEALLKTAEDFIDSMQK</sequence>
<dbReference type="EMBL" id="JACHXK010000021">
    <property type="protein sequence ID" value="MBB3113767.1"/>
    <property type="molecule type" value="Genomic_DNA"/>
</dbReference>
<dbReference type="RefSeq" id="WP_183603835.1">
    <property type="nucleotide sequence ID" value="NZ_JACHXK010000021.1"/>
</dbReference>
<dbReference type="Proteomes" id="UP000570361">
    <property type="component" value="Unassembled WGS sequence"/>
</dbReference>
<evidence type="ECO:0000313" key="2">
    <source>
        <dbReference type="Proteomes" id="UP000570361"/>
    </source>
</evidence>
<proteinExistence type="predicted"/>
<reference evidence="1 2" key="1">
    <citation type="submission" date="2020-08" db="EMBL/GenBank/DDBJ databases">
        <title>Genomic Encyclopedia of Type Strains, Phase III (KMG-III): the genomes of soil and plant-associated and newly described type strains.</title>
        <authorList>
            <person name="Whitman W."/>
        </authorList>
    </citation>
    <scope>NUCLEOTIDE SEQUENCE [LARGE SCALE GENOMIC DNA]</scope>
    <source>
        <strain evidence="1 2">CECT 5862</strain>
    </source>
</reference>
<comment type="caution">
    <text evidence="1">The sequence shown here is derived from an EMBL/GenBank/DDBJ whole genome shotgun (WGS) entry which is preliminary data.</text>
</comment>
<organism evidence="1 2">
    <name type="scientific">Paenibacillus phyllosphaerae</name>
    <dbReference type="NCBI Taxonomy" id="274593"/>
    <lineage>
        <taxon>Bacteria</taxon>
        <taxon>Bacillati</taxon>
        <taxon>Bacillota</taxon>
        <taxon>Bacilli</taxon>
        <taxon>Bacillales</taxon>
        <taxon>Paenibacillaceae</taxon>
        <taxon>Paenibacillus</taxon>
    </lineage>
</organism>
<evidence type="ECO:0000313" key="1">
    <source>
        <dbReference type="EMBL" id="MBB3113767.1"/>
    </source>
</evidence>
<name>A0A7W5B3J4_9BACL</name>
<dbReference type="AlphaFoldDB" id="A0A7W5B3J4"/>
<protein>
    <submittedName>
        <fullName evidence="1">Uncharacterized protein</fullName>
    </submittedName>
</protein>
<accession>A0A7W5B3J4</accession>
<keyword evidence="2" id="KW-1185">Reference proteome</keyword>
<gene>
    <name evidence="1" type="ORF">FHS18_005880</name>
</gene>